<protein>
    <submittedName>
        <fullName evidence="2">Uncharacterized protein</fullName>
    </submittedName>
</protein>
<accession>A0A9N7ZEN7</accession>
<reference evidence="2" key="1">
    <citation type="submission" date="2020-03" db="EMBL/GenBank/DDBJ databases">
        <authorList>
            <person name="Weist P."/>
        </authorList>
    </citation>
    <scope>NUCLEOTIDE SEQUENCE</scope>
</reference>
<sequence>MSGERNASPTSPAPERKAKCCNLADARSRSSTTLPSSASHFHPREASSSSDESMNFPGKVTGVLLLVLLAAQANNSSPGATARQPCMCKTSQHMDDIQFSSSSSMTVNVDFIPESSTCGLHPPTKCNSEFVPDVVLVVRPVGAALSVSVSSRSSRHVRDTGFTHAGT</sequence>
<keyword evidence="3" id="KW-1185">Reference proteome</keyword>
<proteinExistence type="predicted"/>
<feature type="compositionally biased region" description="Polar residues" evidence="1">
    <location>
        <begin position="1"/>
        <end position="10"/>
    </location>
</feature>
<feature type="region of interest" description="Disordered" evidence="1">
    <location>
        <begin position="1"/>
        <end position="54"/>
    </location>
</feature>
<feature type="compositionally biased region" description="Low complexity" evidence="1">
    <location>
        <begin position="29"/>
        <end position="39"/>
    </location>
</feature>
<evidence type="ECO:0000256" key="1">
    <source>
        <dbReference type="SAM" id="MobiDB-lite"/>
    </source>
</evidence>
<gene>
    <name evidence="2" type="ORF">PLEPLA_LOCUS48308</name>
</gene>
<name>A0A9N7ZEN7_PLEPL</name>
<evidence type="ECO:0000313" key="3">
    <source>
        <dbReference type="Proteomes" id="UP001153269"/>
    </source>
</evidence>
<dbReference type="Proteomes" id="UP001153269">
    <property type="component" value="Unassembled WGS sequence"/>
</dbReference>
<dbReference type="AlphaFoldDB" id="A0A9N7ZEN7"/>
<evidence type="ECO:0000313" key="2">
    <source>
        <dbReference type="EMBL" id="CAB1460457.1"/>
    </source>
</evidence>
<organism evidence="2 3">
    <name type="scientific">Pleuronectes platessa</name>
    <name type="common">European plaice</name>
    <dbReference type="NCBI Taxonomy" id="8262"/>
    <lineage>
        <taxon>Eukaryota</taxon>
        <taxon>Metazoa</taxon>
        <taxon>Chordata</taxon>
        <taxon>Craniata</taxon>
        <taxon>Vertebrata</taxon>
        <taxon>Euteleostomi</taxon>
        <taxon>Actinopterygii</taxon>
        <taxon>Neopterygii</taxon>
        <taxon>Teleostei</taxon>
        <taxon>Neoteleostei</taxon>
        <taxon>Acanthomorphata</taxon>
        <taxon>Carangaria</taxon>
        <taxon>Pleuronectiformes</taxon>
        <taxon>Pleuronectoidei</taxon>
        <taxon>Pleuronectidae</taxon>
        <taxon>Pleuronectes</taxon>
    </lineage>
</organism>
<comment type="caution">
    <text evidence="2">The sequence shown here is derived from an EMBL/GenBank/DDBJ whole genome shotgun (WGS) entry which is preliminary data.</text>
</comment>
<dbReference type="EMBL" id="CADEAL010004479">
    <property type="protein sequence ID" value="CAB1460457.1"/>
    <property type="molecule type" value="Genomic_DNA"/>
</dbReference>